<sequence length="1161" mass="128428">MEGSQPHNYLAGDVNSQFDDMADTTWSDAGTQYGFPTSMEHDPYQSQFAQQPAFNLYNIPQQQQEQAQQHPEYTQLAYNAPYTNSPYQQHVVPTHVYRSSPYGNADPSLSNSATYQNQSHSGSPFQFTPQEAATIAPRSLQYGAPTGQAVNRSVTNSPYQQSGMASTVSETFVNSRGNSVSGDPLNFGTLQAVSGYGAASTRQHVSPYGTNPSAANNYAPNASITSTSTTTINKGTANGSVAAAFRAQSQPGKDRIDQGQLRVTHPDLLAAAQHSSRQSIHNVPYMFWNTEALVPVAPGLKNTVPKFQPRKSRSGVELIPEAIGSKTLPRPITKRNRMTKEAKLLTKKLKGSAQLPRQAAGRVVILRDGTSATDKTPTPTETSSSEESSSEDESEYEDDLEVLLPPVDINTVREAVRPTDEAEAAGWDATGIVWKDPNSNPNADVIKNAIEEYGNFVSAIRVKLKTNSTQVDEATTRPVDLAKLKQIRAGLLEALYQTVHSANHLGYPAIVENLGNHQRLVNGLTTSLIDCSKVNDYTGKLPKAIFSMLAKFQTVSDELLKKVKFDAIEKRWAKKSDNKDIKRDIAFIRANTTDSKAKATNVKKEADAAGARIKKEVDEADVKKKVDQGKARGAGVNAYVKPPVTSTSTKRLHETDASSNKPNKKFASDMTGIASKLIPAKRPVNNLLGISTKPVAKPVPKKRESSPPRVSAFSELLASIVKEPEVPKAMAAPARAPETEDEMKRRERKESRRHLRVRFKDGPGLEEIRLFKHEQAEDEGRQDNMLMDAHDDRSEGMMHKKRLDISIEDDEALADDFTDRPYPPAILKIDFAGKESANERGPSYITRGGDTTFTTPEQNVQAQRESSELMVIYTDPEDIPPTAKSPPAADAMQLDQEHQLRLPTEPWITQRLQELQLYGPEHATGLFLQRRQQQSVGLAQMGAPNIQAVVSQGPVNTPMDASAWENLLTCVQMLRRKPYPPTEPPVWMTSEVKKAEWWNGYRKDNQNHSVDIGIQSQAAPILAPMPPPMNHTQQFTHHQLLQHYLTHQNQQVPPPPPSMLPVSSEAITQQYQDYMNGIYTQQAPNVADGQEHQPYETNRTKQNKDGRKGKCNAKNRGYDMKTWDNGPFNAKGEYKGKKVPCIFWPGSCKKGDRCTFLHDGK</sequence>
<evidence type="ECO:0000259" key="3">
    <source>
        <dbReference type="PROSITE" id="PS50103"/>
    </source>
</evidence>
<comment type="caution">
    <text evidence="4">The sequence shown here is derived from an EMBL/GenBank/DDBJ whole genome shotgun (WGS) entry which is preliminary data.</text>
</comment>
<feature type="region of interest" description="Disordered" evidence="2">
    <location>
        <begin position="728"/>
        <end position="753"/>
    </location>
</feature>
<keyword evidence="1" id="KW-0479">Metal-binding</keyword>
<dbReference type="InterPro" id="IPR000571">
    <property type="entry name" value="Znf_CCCH"/>
</dbReference>
<feature type="region of interest" description="Disordered" evidence="2">
    <location>
        <begin position="1086"/>
        <end position="1118"/>
    </location>
</feature>
<reference evidence="4" key="1">
    <citation type="journal article" date="2021" name="IMA Fungus">
        <title>Genomic characterization of three marine fungi, including Emericellopsis atlantica sp. nov. with signatures of a generalist lifestyle and marine biomass degradation.</title>
        <authorList>
            <person name="Hagestad O.C."/>
            <person name="Hou L."/>
            <person name="Andersen J.H."/>
            <person name="Hansen E.H."/>
            <person name="Altermark B."/>
            <person name="Li C."/>
            <person name="Kuhnert E."/>
            <person name="Cox R.J."/>
            <person name="Crous P.W."/>
            <person name="Spatafora J.W."/>
            <person name="Lail K."/>
            <person name="Amirebrahimi M."/>
            <person name="Lipzen A."/>
            <person name="Pangilinan J."/>
            <person name="Andreopoulos W."/>
            <person name="Hayes R.D."/>
            <person name="Ng V."/>
            <person name="Grigoriev I.V."/>
            <person name="Jackson S.A."/>
            <person name="Sutton T.D.S."/>
            <person name="Dobson A.D.W."/>
            <person name="Rama T."/>
        </authorList>
    </citation>
    <scope>NUCLEOTIDE SEQUENCE</scope>
    <source>
        <strain evidence="4">TRa3180A</strain>
    </source>
</reference>
<name>A0A9P8CI70_9HELO</name>
<evidence type="ECO:0000313" key="5">
    <source>
        <dbReference type="Proteomes" id="UP000887226"/>
    </source>
</evidence>
<gene>
    <name evidence="4" type="ORF">BJ878DRAFT_478524</name>
</gene>
<evidence type="ECO:0000313" key="4">
    <source>
        <dbReference type="EMBL" id="KAG9246196.1"/>
    </source>
</evidence>
<dbReference type="Proteomes" id="UP000887226">
    <property type="component" value="Unassembled WGS sequence"/>
</dbReference>
<evidence type="ECO:0000256" key="2">
    <source>
        <dbReference type="SAM" id="MobiDB-lite"/>
    </source>
</evidence>
<keyword evidence="1" id="KW-0862">Zinc</keyword>
<accession>A0A9P8CI70</accession>
<feature type="region of interest" description="Disordered" evidence="2">
    <location>
        <begin position="349"/>
        <end position="402"/>
    </location>
</feature>
<evidence type="ECO:0000256" key="1">
    <source>
        <dbReference type="PROSITE-ProRule" id="PRU00723"/>
    </source>
</evidence>
<feature type="compositionally biased region" description="Polar residues" evidence="2">
    <location>
        <begin position="107"/>
        <end position="126"/>
    </location>
</feature>
<protein>
    <recommendedName>
        <fullName evidence="3">C3H1-type domain-containing protein</fullName>
    </recommendedName>
</protein>
<keyword evidence="5" id="KW-1185">Reference proteome</keyword>
<feature type="region of interest" description="Disordered" evidence="2">
    <location>
        <begin position="639"/>
        <end position="667"/>
    </location>
</feature>
<feature type="compositionally biased region" description="Acidic residues" evidence="2">
    <location>
        <begin position="388"/>
        <end position="401"/>
    </location>
</feature>
<feature type="zinc finger region" description="C3H1-type" evidence="1">
    <location>
        <begin position="1135"/>
        <end position="1161"/>
    </location>
</feature>
<feature type="domain" description="C3H1-type" evidence="3">
    <location>
        <begin position="1135"/>
        <end position="1161"/>
    </location>
</feature>
<dbReference type="AlphaFoldDB" id="A0A9P8CI70"/>
<dbReference type="EMBL" id="MU253813">
    <property type="protein sequence ID" value="KAG9246196.1"/>
    <property type="molecule type" value="Genomic_DNA"/>
</dbReference>
<dbReference type="GO" id="GO:0008270">
    <property type="term" value="F:zinc ion binding"/>
    <property type="evidence" value="ECO:0007669"/>
    <property type="project" value="UniProtKB-KW"/>
</dbReference>
<proteinExistence type="predicted"/>
<feature type="compositionally biased region" description="Low complexity" evidence="2">
    <location>
        <begin position="370"/>
        <end position="387"/>
    </location>
</feature>
<keyword evidence="1" id="KW-0863">Zinc-finger</keyword>
<organism evidence="4 5">
    <name type="scientific">Calycina marina</name>
    <dbReference type="NCBI Taxonomy" id="1763456"/>
    <lineage>
        <taxon>Eukaryota</taxon>
        <taxon>Fungi</taxon>
        <taxon>Dikarya</taxon>
        <taxon>Ascomycota</taxon>
        <taxon>Pezizomycotina</taxon>
        <taxon>Leotiomycetes</taxon>
        <taxon>Helotiales</taxon>
        <taxon>Pezizellaceae</taxon>
        <taxon>Calycina</taxon>
    </lineage>
</organism>
<feature type="region of interest" description="Disordered" evidence="2">
    <location>
        <begin position="100"/>
        <end position="126"/>
    </location>
</feature>
<dbReference type="OrthoDB" id="4347at2759"/>
<dbReference type="PROSITE" id="PS50103">
    <property type="entry name" value="ZF_C3H1"/>
    <property type="match status" value="1"/>
</dbReference>
<feature type="compositionally biased region" description="Basic and acidic residues" evidence="2">
    <location>
        <begin position="1089"/>
        <end position="1108"/>
    </location>
</feature>